<protein>
    <submittedName>
        <fullName evidence="2">Uncharacterized protein</fullName>
    </submittedName>
</protein>
<keyword evidence="3" id="KW-1185">Reference proteome</keyword>
<proteinExistence type="predicted"/>
<dbReference type="AlphaFoldDB" id="A0AAV8T9G3"/>
<sequence length="125" mass="13947">MLYIAPVEKSGLTAHITHEQTKNIASDKDQLICDYCGKPRHSKETCWKLHGRPARGRGKRANSTRAQANVVETVESSKETVSVASLSSDEIQHFRQLLSQFNSSSGATSNFVKSGPSNRDEDWQW</sequence>
<feature type="region of interest" description="Disordered" evidence="1">
    <location>
        <begin position="104"/>
        <end position="125"/>
    </location>
</feature>
<feature type="compositionally biased region" description="Polar residues" evidence="1">
    <location>
        <begin position="104"/>
        <end position="117"/>
    </location>
</feature>
<gene>
    <name evidence="2" type="ORF">K2173_002349</name>
</gene>
<evidence type="ECO:0000313" key="3">
    <source>
        <dbReference type="Proteomes" id="UP001159364"/>
    </source>
</evidence>
<name>A0AAV8T9G3_9ROSI</name>
<dbReference type="Proteomes" id="UP001159364">
    <property type="component" value="Linkage Group LG05"/>
</dbReference>
<comment type="caution">
    <text evidence="2">The sequence shown here is derived from an EMBL/GenBank/DDBJ whole genome shotgun (WGS) entry which is preliminary data.</text>
</comment>
<accession>A0AAV8T9G3</accession>
<organism evidence="2 3">
    <name type="scientific">Erythroxylum novogranatense</name>
    <dbReference type="NCBI Taxonomy" id="1862640"/>
    <lineage>
        <taxon>Eukaryota</taxon>
        <taxon>Viridiplantae</taxon>
        <taxon>Streptophyta</taxon>
        <taxon>Embryophyta</taxon>
        <taxon>Tracheophyta</taxon>
        <taxon>Spermatophyta</taxon>
        <taxon>Magnoliopsida</taxon>
        <taxon>eudicotyledons</taxon>
        <taxon>Gunneridae</taxon>
        <taxon>Pentapetalae</taxon>
        <taxon>rosids</taxon>
        <taxon>fabids</taxon>
        <taxon>Malpighiales</taxon>
        <taxon>Erythroxylaceae</taxon>
        <taxon>Erythroxylum</taxon>
    </lineage>
</organism>
<evidence type="ECO:0000313" key="2">
    <source>
        <dbReference type="EMBL" id="KAJ8763466.1"/>
    </source>
</evidence>
<evidence type="ECO:0000256" key="1">
    <source>
        <dbReference type="SAM" id="MobiDB-lite"/>
    </source>
</evidence>
<reference evidence="2 3" key="1">
    <citation type="submission" date="2021-09" db="EMBL/GenBank/DDBJ databases">
        <title>Genomic insights and catalytic innovation underlie evolution of tropane alkaloids biosynthesis.</title>
        <authorList>
            <person name="Wang Y.-J."/>
            <person name="Tian T."/>
            <person name="Huang J.-P."/>
            <person name="Huang S.-X."/>
        </authorList>
    </citation>
    <scope>NUCLEOTIDE SEQUENCE [LARGE SCALE GENOMIC DNA]</scope>
    <source>
        <strain evidence="2">KIB-2018</strain>
        <tissue evidence="2">Leaf</tissue>
    </source>
</reference>
<feature type="region of interest" description="Disordered" evidence="1">
    <location>
        <begin position="52"/>
        <end position="71"/>
    </location>
</feature>
<dbReference type="EMBL" id="JAIWQS010000005">
    <property type="protein sequence ID" value="KAJ8763466.1"/>
    <property type="molecule type" value="Genomic_DNA"/>
</dbReference>
<feature type="compositionally biased region" description="Basic residues" evidence="1">
    <location>
        <begin position="52"/>
        <end position="62"/>
    </location>
</feature>